<feature type="domain" description="DUF4142" evidence="2">
    <location>
        <begin position="29"/>
        <end position="162"/>
    </location>
</feature>
<feature type="chain" id="PRO_5017247350" evidence="1">
    <location>
        <begin position="23"/>
        <end position="168"/>
    </location>
</feature>
<accession>A0A1H0LGU6</accession>
<evidence type="ECO:0000259" key="2">
    <source>
        <dbReference type="Pfam" id="PF13628"/>
    </source>
</evidence>
<dbReference type="InterPro" id="IPR025419">
    <property type="entry name" value="DUF4142"/>
</dbReference>
<keyword evidence="1" id="KW-0732">Signal</keyword>
<sequence>MKAASALFCLGLLLAPALPTGAAEPVSPRAFIEESLGTGLTVIDSARLALHKGESNGVRVYAKRVIDEHGRLDAELQTLAKEKGIEIAITDGLQADAAARAALLEQSDHFDLTFAEQQLYIHKQAVTLFEQVARDSQDAELRDFARTRLPLLEHHRDMAEQLVKGRAE</sequence>
<gene>
    <name evidence="3" type="ORF">SAMN05216193_11463</name>
</gene>
<dbReference type="Proteomes" id="UP000242957">
    <property type="component" value="Unassembled WGS sequence"/>
</dbReference>
<evidence type="ECO:0000313" key="3">
    <source>
        <dbReference type="EMBL" id="SDO67389.1"/>
    </source>
</evidence>
<evidence type="ECO:0000313" key="4">
    <source>
        <dbReference type="Proteomes" id="UP000242957"/>
    </source>
</evidence>
<feature type="signal peptide" evidence="1">
    <location>
        <begin position="1"/>
        <end position="22"/>
    </location>
</feature>
<protein>
    <submittedName>
        <fullName evidence="3">Putative membrane protein</fullName>
    </submittedName>
</protein>
<dbReference type="Gene3D" id="1.20.1260.10">
    <property type="match status" value="1"/>
</dbReference>
<dbReference type="RefSeq" id="WP_084312227.1">
    <property type="nucleotide sequence ID" value="NZ_FNIJ01000014.1"/>
</dbReference>
<dbReference type="OrthoDB" id="118677at2"/>
<dbReference type="STRING" id="198616.SAMN05216193_11463"/>
<proteinExistence type="predicted"/>
<reference evidence="4" key="1">
    <citation type="submission" date="2016-10" db="EMBL/GenBank/DDBJ databases">
        <authorList>
            <person name="Varghese N."/>
            <person name="Submissions S."/>
        </authorList>
    </citation>
    <scope>NUCLEOTIDE SEQUENCE [LARGE SCALE GENOMIC DNA]</scope>
    <source>
        <strain evidence="4">JCM 21621</strain>
    </source>
</reference>
<dbReference type="PANTHER" id="PTHR38593">
    <property type="entry name" value="BLR2558 PROTEIN"/>
    <property type="match status" value="1"/>
</dbReference>
<name>A0A1H0LGU6_9PSED</name>
<organism evidence="3 4">
    <name type="scientific">Pseudomonas jinjuensis</name>
    <dbReference type="NCBI Taxonomy" id="198616"/>
    <lineage>
        <taxon>Bacteria</taxon>
        <taxon>Pseudomonadati</taxon>
        <taxon>Pseudomonadota</taxon>
        <taxon>Gammaproteobacteria</taxon>
        <taxon>Pseudomonadales</taxon>
        <taxon>Pseudomonadaceae</taxon>
        <taxon>Pseudomonas</taxon>
    </lineage>
</organism>
<evidence type="ECO:0000256" key="1">
    <source>
        <dbReference type="SAM" id="SignalP"/>
    </source>
</evidence>
<dbReference type="PANTHER" id="PTHR38593:SF1">
    <property type="entry name" value="BLR2558 PROTEIN"/>
    <property type="match status" value="1"/>
</dbReference>
<dbReference type="InterPro" id="IPR012347">
    <property type="entry name" value="Ferritin-like"/>
</dbReference>
<keyword evidence="4" id="KW-1185">Reference proteome</keyword>
<dbReference type="AlphaFoldDB" id="A0A1H0LGU6"/>
<dbReference type="Pfam" id="PF13628">
    <property type="entry name" value="DUF4142"/>
    <property type="match status" value="1"/>
</dbReference>
<dbReference type="EMBL" id="FNIJ01000014">
    <property type="protein sequence ID" value="SDO67389.1"/>
    <property type="molecule type" value="Genomic_DNA"/>
</dbReference>